<dbReference type="PANTHER" id="PTHR43140:SF1">
    <property type="entry name" value="TYPE I RESTRICTION ENZYME ECOKI SPECIFICITY SUBUNIT"/>
    <property type="match status" value="1"/>
</dbReference>
<dbReference type="InterPro" id="IPR051212">
    <property type="entry name" value="Type-I_RE_S_subunit"/>
</dbReference>
<evidence type="ECO:0000256" key="2">
    <source>
        <dbReference type="ARBA" id="ARBA00022747"/>
    </source>
</evidence>
<evidence type="ECO:0000256" key="3">
    <source>
        <dbReference type="ARBA" id="ARBA00023125"/>
    </source>
</evidence>
<keyword evidence="5" id="KW-0255">Endonuclease</keyword>
<accession>A0ABU9XC92</accession>
<proteinExistence type="inferred from homology"/>
<dbReference type="PANTHER" id="PTHR43140">
    <property type="entry name" value="TYPE-1 RESTRICTION ENZYME ECOKI SPECIFICITY PROTEIN"/>
    <property type="match status" value="1"/>
</dbReference>
<reference evidence="5 6" key="1">
    <citation type="submission" date="2024-05" db="EMBL/GenBank/DDBJ databases">
        <authorList>
            <person name="Kim H.-Y."/>
            <person name="Kim E."/>
            <person name="Cai Y."/>
            <person name="Yang S.-M."/>
            <person name="Lee W."/>
        </authorList>
    </citation>
    <scope>NUCLEOTIDE SEQUENCE [LARGE SCALE GENOMIC DNA]</scope>
    <source>
        <strain evidence="5 6">FBL11</strain>
    </source>
</reference>
<evidence type="ECO:0000313" key="6">
    <source>
        <dbReference type="Proteomes" id="UP001461960"/>
    </source>
</evidence>
<protein>
    <submittedName>
        <fullName evidence="5">Restriction endonuclease subunit S</fullName>
    </submittedName>
</protein>
<dbReference type="RefSeq" id="WP_345832473.1">
    <property type="nucleotide sequence ID" value="NZ_JBDGHN010000007.1"/>
</dbReference>
<comment type="caution">
    <text evidence="5">The sequence shown here is derived from an EMBL/GenBank/DDBJ whole genome shotgun (WGS) entry which is preliminary data.</text>
</comment>
<keyword evidence="5" id="KW-0378">Hydrolase</keyword>
<name>A0ABU9XC92_9GAMM</name>
<dbReference type="GO" id="GO:0004519">
    <property type="term" value="F:endonuclease activity"/>
    <property type="evidence" value="ECO:0007669"/>
    <property type="project" value="UniProtKB-KW"/>
</dbReference>
<gene>
    <name evidence="5" type="ORF">AAIR29_11950</name>
</gene>
<dbReference type="InterPro" id="IPR000055">
    <property type="entry name" value="Restrct_endonuc_typeI_TRD"/>
</dbReference>
<dbReference type="CDD" id="cd17262">
    <property type="entry name" value="RMtype1_S_Aco12261I-TRD2-CR2"/>
    <property type="match status" value="1"/>
</dbReference>
<keyword evidence="3" id="KW-0238">DNA-binding</keyword>
<evidence type="ECO:0000259" key="4">
    <source>
        <dbReference type="Pfam" id="PF01420"/>
    </source>
</evidence>
<dbReference type="EMBL" id="JBDGHN010000007">
    <property type="protein sequence ID" value="MEN2752341.1"/>
    <property type="molecule type" value="Genomic_DNA"/>
</dbReference>
<feature type="domain" description="Type I restriction modification DNA specificity" evidence="4">
    <location>
        <begin position="25"/>
        <end position="195"/>
    </location>
</feature>
<dbReference type="InterPro" id="IPR044946">
    <property type="entry name" value="Restrct_endonuc_typeI_TRD_sf"/>
</dbReference>
<organism evidence="5 6">
    <name type="scientific">Psychrobacter saeujeotis</name>
    <dbReference type="NCBI Taxonomy" id="3143436"/>
    <lineage>
        <taxon>Bacteria</taxon>
        <taxon>Pseudomonadati</taxon>
        <taxon>Pseudomonadota</taxon>
        <taxon>Gammaproteobacteria</taxon>
        <taxon>Moraxellales</taxon>
        <taxon>Moraxellaceae</taxon>
        <taxon>Psychrobacter</taxon>
    </lineage>
</organism>
<feature type="domain" description="Type I restriction modification DNA specificity" evidence="4">
    <location>
        <begin position="240"/>
        <end position="407"/>
    </location>
</feature>
<keyword evidence="5" id="KW-0540">Nuclease</keyword>
<sequence>MAKYQQYEEYKDSGVEWLGKIPSHWGIQPLKHLLLLIKNGATTTQVDETDKAVPISRIETISTGEINISKVGYINPNTISESYKLDKGDILFSHINSLSMIGNLALKRDETTLFHGMNLLRLKVDASKVNEEYFFWLLKSKNLRQVFEANAKPAINQASLSTNSIKNIYLNIPNEDEQTKIANFLDYETAQIDTLIDKQQALIQLLKEKRQAVISHAVTKGLNPDAPMKESGVEWLGEVPEHWDVKRVRHVFDIDNNLRTPINRQSRLDMEGEFRYYGPTGVLNLINRYNVEGQYFLLGEDGDHFLKFEEKSMTIYVEGKFNVNNHAHLIKGKGACSTKWGCLYFEHKDLFPWLIKQGVGRYKLQKTVLLDIPVAIPPLDEQEFILNAVNKKKNNFSEIEKRTEALINLLKERRTALISAAVTGKIDVRGWVAPE</sequence>
<keyword evidence="6" id="KW-1185">Reference proteome</keyword>
<dbReference type="Proteomes" id="UP001461960">
    <property type="component" value="Unassembled WGS sequence"/>
</dbReference>
<comment type="similarity">
    <text evidence="1">Belongs to the type-I restriction system S methylase family.</text>
</comment>
<evidence type="ECO:0000256" key="1">
    <source>
        <dbReference type="ARBA" id="ARBA00010923"/>
    </source>
</evidence>
<keyword evidence="2" id="KW-0680">Restriction system</keyword>
<dbReference type="SUPFAM" id="SSF116734">
    <property type="entry name" value="DNA methylase specificity domain"/>
    <property type="match status" value="2"/>
</dbReference>
<dbReference type="Gene3D" id="3.90.220.20">
    <property type="entry name" value="DNA methylase specificity domains"/>
    <property type="match status" value="2"/>
</dbReference>
<dbReference type="Pfam" id="PF01420">
    <property type="entry name" value="Methylase_S"/>
    <property type="match status" value="2"/>
</dbReference>
<evidence type="ECO:0000313" key="5">
    <source>
        <dbReference type="EMBL" id="MEN2752341.1"/>
    </source>
</evidence>
<dbReference type="Gene3D" id="1.10.287.1120">
    <property type="entry name" value="Bipartite methylase S protein"/>
    <property type="match status" value="1"/>
</dbReference>